<dbReference type="Proteomes" id="UP000077671">
    <property type="component" value="Unassembled WGS sequence"/>
</dbReference>
<dbReference type="AlphaFoldDB" id="A0A177VGM8"/>
<protein>
    <submittedName>
        <fullName evidence="3">Uncharacterized protein</fullName>
    </submittedName>
</protein>
<name>A0A177VGM8_9BASI</name>
<dbReference type="EMBL" id="LWDD02000309">
    <property type="protein sequence ID" value="KAE8261869.1"/>
    <property type="molecule type" value="Genomic_DNA"/>
</dbReference>
<feature type="region of interest" description="Disordered" evidence="1">
    <location>
        <begin position="1"/>
        <end position="73"/>
    </location>
</feature>
<keyword evidence="5" id="KW-1185">Reference proteome</keyword>
<accession>A0A177VGM8</accession>
<dbReference type="Proteomes" id="UP000836402">
    <property type="component" value="Unassembled WGS sequence"/>
</dbReference>
<reference evidence="3" key="1">
    <citation type="submission" date="2016-04" db="EMBL/GenBank/DDBJ databases">
        <authorList>
            <person name="Nguyen H.D."/>
            <person name="Kesanakurti P."/>
            <person name="Cullis J."/>
            <person name="Levesque C.A."/>
            <person name="Hambleton S."/>
        </authorList>
    </citation>
    <scope>NUCLEOTIDE SEQUENCE</scope>
    <source>
        <strain evidence="3">DAOMC 238032</strain>
    </source>
</reference>
<reference evidence="3" key="2">
    <citation type="journal article" date="2019" name="IMA Fungus">
        <title>Genome sequencing and comparison of five Tilletia species to identify candidate genes for the detection of regulated species infecting wheat.</title>
        <authorList>
            <person name="Nguyen H.D.T."/>
            <person name="Sultana T."/>
            <person name="Kesanakurti P."/>
            <person name="Hambleton S."/>
        </authorList>
    </citation>
    <scope>NUCLEOTIDE SEQUENCE</scope>
    <source>
        <strain evidence="3">DAOMC 238032</strain>
    </source>
</reference>
<evidence type="ECO:0000313" key="3">
    <source>
        <dbReference type="EMBL" id="KAE8261869.1"/>
    </source>
</evidence>
<feature type="compositionally biased region" description="Polar residues" evidence="1">
    <location>
        <begin position="1"/>
        <end position="15"/>
    </location>
</feature>
<sequence>MHQPQDNNNNKNSAEVSDFKVKQEEEGDSTNMTLYEQCDEEDYDEDYDDDYRPDNSNEQYAQDLEDDEIGTNPQLLRLNRDAVREELAGLRQDLKDDTILEMARAALAQPMITKKEEDETADDAVLHQSDSEALETELEGLRLNSAKTEEHVGGDDDVEMS</sequence>
<feature type="compositionally biased region" description="Acidic residues" evidence="1">
    <location>
        <begin position="37"/>
        <end position="49"/>
    </location>
</feature>
<proteinExistence type="predicted"/>
<feature type="region of interest" description="Disordered" evidence="1">
    <location>
        <begin position="109"/>
        <end position="161"/>
    </location>
</feature>
<comment type="caution">
    <text evidence="3">The sequence shown here is derived from an EMBL/GenBank/DDBJ whole genome shotgun (WGS) entry which is preliminary data.</text>
</comment>
<evidence type="ECO:0000313" key="4">
    <source>
        <dbReference type="Proteomes" id="UP000077671"/>
    </source>
</evidence>
<gene>
    <name evidence="3" type="ORF">A4X03_0g2904</name>
    <name evidence="2" type="ORF">JKIAZH3_G4634</name>
</gene>
<evidence type="ECO:0000313" key="5">
    <source>
        <dbReference type="Proteomes" id="UP000836402"/>
    </source>
</evidence>
<organism evidence="3 4">
    <name type="scientific">Tilletia caries</name>
    <name type="common">wheat bunt fungus</name>
    <dbReference type="NCBI Taxonomy" id="13290"/>
    <lineage>
        <taxon>Eukaryota</taxon>
        <taxon>Fungi</taxon>
        <taxon>Dikarya</taxon>
        <taxon>Basidiomycota</taxon>
        <taxon>Ustilaginomycotina</taxon>
        <taxon>Exobasidiomycetes</taxon>
        <taxon>Tilletiales</taxon>
        <taxon>Tilletiaceae</taxon>
        <taxon>Tilletia</taxon>
    </lineage>
</organism>
<dbReference type="EMBL" id="CAJHJG010000403">
    <property type="protein sequence ID" value="CAD6902086.1"/>
    <property type="molecule type" value="Genomic_DNA"/>
</dbReference>
<reference evidence="2" key="3">
    <citation type="submission" date="2020-10" db="EMBL/GenBank/DDBJ databases">
        <authorList>
            <person name="Sedaghatjoo S."/>
        </authorList>
    </citation>
    <scope>NUCLEOTIDE SEQUENCE</scope>
    <source>
        <strain evidence="2">AZH3</strain>
    </source>
</reference>
<evidence type="ECO:0000256" key="1">
    <source>
        <dbReference type="SAM" id="MobiDB-lite"/>
    </source>
</evidence>
<evidence type="ECO:0000313" key="2">
    <source>
        <dbReference type="EMBL" id="CAD6902086.1"/>
    </source>
</evidence>